<name>A0A0W8FF24_9ZZZZ</name>
<comment type="caution">
    <text evidence="1">The sequence shown here is derived from an EMBL/GenBank/DDBJ whole genome shotgun (WGS) entry which is preliminary data.</text>
</comment>
<organism evidence="1">
    <name type="scientific">hydrocarbon metagenome</name>
    <dbReference type="NCBI Taxonomy" id="938273"/>
    <lineage>
        <taxon>unclassified sequences</taxon>
        <taxon>metagenomes</taxon>
        <taxon>ecological metagenomes</taxon>
    </lineage>
</organism>
<protein>
    <submittedName>
        <fullName evidence="1">Uncharacterized protein</fullName>
    </submittedName>
</protein>
<reference evidence="1" key="1">
    <citation type="journal article" date="2015" name="Proc. Natl. Acad. Sci. U.S.A.">
        <title>Networks of energetic and metabolic interactions define dynamics in microbial communities.</title>
        <authorList>
            <person name="Embree M."/>
            <person name="Liu J.K."/>
            <person name="Al-Bassam M.M."/>
            <person name="Zengler K."/>
        </authorList>
    </citation>
    <scope>NUCLEOTIDE SEQUENCE</scope>
</reference>
<gene>
    <name evidence="1" type="ORF">ASZ90_010764</name>
</gene>
<dbReference type="AlphaFoldDB" id="A0A0W8FF24"/>
<sequence>MLPDQAPLPPLASSILAKKNPAAGDVTRKIQEVIARPGEANSPRSLSYGWTDNLRYRFKKPIKAIEQGVSSLATYAFWGRIRKGHRYAGKAFPPSEKSWRNGVWKISGAGIS</sequence>
<dbReference type="EMBL" id="LNQE01001280">
    <property type="protein sequence ID" value="KUG19513.1"/>
    <property type="molecule type" value="Genomic_DNA"/>
</dbReference>
<evidence type="ECO:0000313" key="1">
    <source>
        <dbReference type="EMBL" id="KUG19513.1"/>
    </source>
</evidence>
<proteinExistence type="predicted"/>
<accession>A0A0W8FF24</accession>